<sequence length="182" mass="20217">MGRRGLDGTGLECTGTERKGFTMESIELTELVLDWGLYPRTSLDTTNVRMIVQALEAGETMPPLIVDRTTKKIVDGFHRYHAYLTVLPDNGEVEVEFRDYESTGELFTESLRLNARHGRSLTPLDRANALQRGEEFGLTVEQISGALALTVERATALTKSRSATTPSGEPLMLKHTLKHLRG</sequence>
<dbReference type="InterPro" id="IPR003115">
    <property type="entry name" value="ParB_N"/>
</dbReference>
<name>A0A0F9EEG0_9ZZZZ</name>
<comment type="caution">
    <text evidence="2">The sequence shown here is derived from an EMBL/GenBank/DDBJ whole genome shotgun (WGS) entry which is preliminary data.</text>
</comment>
<evidence type="ECO:0000313" key="2">
    <source>
        <dbReference type="EMBL" id="KKL28226.1"/>
    </source>
</evidence>
<dbReference type="EMBL" id="LAZR01035172">
    <property type="protein sequence ID" value="KKL28226.1"/>
    <property type="molecule type" value="Genomic_DNA"/>
</dbReference>
<evidence type="ECO:0000259" key="1">
    <source>
        <dbReference type="SMART" id="SM00470"/>
    </source>
</evidence>
<feature type="domain" description="ParB-like N-terminal" evidence="1">
    <location>
        <begin position="24"/>
        <end position="115"/>
    </location>
</feature>
<feature type="non-terminal residue" evidence="2">
    <location>
        <position position="182"/>
    </location>
</feature>
<protein>
    <recommendedName>
        <fullName evidence="1">ParB-like N-terminal domain-containing protein</fullName>
    </recommendedName>
</protein>
<accession>A0A0F9EEG0</accession>
<dbReference type="InterPro" id="IPR036086">
    <property type="entry name" value="ParB/Sulfiredoxin_sf"/>
</dbReference>
<proteinExistence type="predicted"/>
<gene>
    <name evidence="2" type="ORF">LCGC14_2377240</name>
</gene>
<dbReference type="SUPFAM" id="SSF110849">
    <property type="entry name" value="ParB/Sulfiredoxin"/>
    <property type="match status" value="1"/>
</dbReference>
<dbReference type="SMART" id="SM00470">
    <property type="entry name" value="ParB"/>
    <property type="match status" value="1"/>
</dbReference>
<organism evidence="2">
    <name type="scientific">marine sediment metagenome</name>
    <dbReference type="NCBI Taxonomy" id="412755"/>
    <lineage>
        <taxon>unclassified sequences</taxon>
        <taxon>metagenomes</taxon>
        <taxon>ecological metagenomes</taxon>
    </lineage>
</organism>
<dbReference type="AlphaFoldDB" id="A0A0F9EEG0"/>
<reference evidence="2" key="1">
    <citation type="journal article" date="2015" name="Nature">
        <title>Complex archaea that bridge the gap between prokaryotes and eukaryotes.</title>
        <authorList>
            <person name="Spang A."/>
            <person name="Saw J.H."/>
            <person name="Jorgensen S.L."/>
            <person name="Zaremba-Niedzwiedzka K."/>
            <person name="Martijn J."/>
            <person name="Lind A.E."/>
            <person name="van Eijk R."/>
            <person name="Schleper C."/>
            <person name="Guy L."/>
            <person name="Ettema T.J."/>
        </authorList>
    </citation>
    <scope>NUCLEOTIDE SEQUENCE</scope>
</reference>